<dbReference type="GO" id="GO:0002181">
    <property type="term" value="P:cytoplasmic translation"/>
    <property type="evidence" value="ECO:0007669"/>
    <property type="project" value="TreeGrafter"/>
</dbReference>
<dbReference type="FunFam" id="1.10.10.1410:FF:000002">
    <property type="entry name" value="60S acidic ribosomal protein P2"/>
    <property type="match status" value="1"/>
</dbReference>
<dbReference type="CDD" id="cd05831">
    <property type="entry name" value="Ribosomal_P1"/>
    <property type="match status" value="1"/>
</dbReference>
<dbReference type="Proteomes" id="UP000187209">
    <property type="component" value="Unassembled WGS sequence"/>
</dbReference>
<reference evidence="5 6" key="1">
    <citation type="submission" date="2016-11" db="EMBL/GenBank/DDBJ databases">
        <title>The macronuclear genome of Stentor coeruleus: a giant cell with tiny introns.</title>
        <authorList>
            <person name="Slabodnick M."/>
            <person name="Ruby J.G."/>
            <person name="Reiff S.B."/>
            <person name="Swart E.C."/>
            <person name="Gosai S."/>
            <person name="Prabakaran S."/>
            <person name="Witkowska E."/>
            <person name="Larue G.E."/>
            <person name="Fisher S."/>
            <person name="Freeman R.M."/>
            <person name="Gunawardena J."/>
            <person name="Chu W."/>
            <person name="Stover N.A."/>
            <person name="Gregory B.D."/>
            <person name="Nowacki M."/>
            <person name="Derisi J."/>
            <person name="Roy S.W."/>
            <person name="Marshall W.F."/>
            <person name="Sood P."/>
        </authorList>
    </citation>
    <scope>NUCLEOTIDE SEQUENCE [LARGE SCALE GENOMIC DNA]</scope>
    <source>
        <strain evidence="5">WM001</strain>
    </source>
</reference>
<dbReference type="GO" id="GO:0043021">
    <property type="term" value="F:ribonucleoprotein complex binding"/>
    <property type="evidence" value="ECO:0007669"/>
    <property type="project" value="TreeGrafter"/>
</dbReference>
<dbReference type="GO" id="GO:0003735">
    <property type="term" value="F:structural constituent of ribosome"/>
    <property type="evidence" value="ECO:0007669"/>
    <property type="project" value="TreeGrafter"/>
</dbReference>
<dbReference type="OrthoDB" id="2194681at2759"/>
<name>A0A1R2BE00_9CILI</name>
<accession>A0A1R2BE00</accession>
<dbReference type="InterPro" id="IPR038716">
    <property type="entry name" value="P1/P2_N_sf"/>
</dbReference>
<evidence type="ECO:0000313" key="5">
    <source>
        <dbReference type="EMBL" id="OMJ74989.1"/>
    </source>
</evidence>
<feature type="compositionally biased region" description="Basic and acidic residues" evidence="4">
    <location>
        <begin position="64"/>
        <end position="75"/>
    </location>
</feature>
<evidence type="ECO:0000256" key="1">
    <source>
        <dbReference type="ARBA" id="ARBA00005436"/>
    </source>
</evidence>
<sequence length="92" mass="9884">MDVTADKINKLVDASGNNIEKYWPLLFANALKGKNVTSLITNLSGSLPAASLDTVGGSSAQPEAETKKEEKKEEKADDEDVLEGGLGFDEEW</sequence>
<comment type="caution">
    <text evidence="5">The sequence shown here is derived from an EMBL/GenBank/DDBJ whole genome shotgun (WGS) entry which is preliminary data.</text>
</comment>
<dbReference type="GO" id="GO:0022625">
    <property type="term" value="C:cytosolic large ribosomal subunit"/>
    <property type="evidence" value="ECO:0007669"/>
    <property type="project" value="TreeGrafter"/>
</dbReference>
<feature type="region of interest" description="Disordered" evidence="4">
    <location>
        <begin position="49"/>
        <end position="92"/>
    </location>
</feature>
<dbReference type="PANTHER" id="PTHR45696">
    <property type="entry name" value="60S ACIDIC RIBOSOMAL PROTEIN P1"/>
    <property type="match status" value="1"/>
</dbReference>
<protein>
    <recommendedName>
        <fullName evidence="7">60S acidic ribosomal protein P1</fullName>
    </recommendedName>
</protein>
<keyword evidence="2" id="KW-0689">Ribosomal protein</keyword>
<dbReference type="Pfam" id="PF00428">
    <property type="entry name" value="Ribosomal_60s"/>
    <property type="match status" value="1"/>
</dbReference>
<evidence type="ECO:0008006" key="7">
    <source>
        <dbReference type="Google" id="ProtNLM"/>
    </source>
</evidence>
<evidence type="ECO:0000256" key="2">
    <source>
        <dbReference type="ARBA" id="ARBA00022980"/>
    </source>
</evidence>
<keyword evidence="3" id="KW-0687">Ribonucleoprotein</keyword>
<evidence type="ECO:0000313" key="6">
    <source>
        <dbReference type="Proteomes" id="UP000187209"/>
    </source>
</evidence>
<comment type="similarity">
    <text evidence="1">Belongs to the eukaryotic ribosomal protein P1/P2 family.</text>
</comment>
<dbReference type="AlphaFoldDB" id="A0A1R2BE00"/>
<dbReference type="Gene3D" id="1.10.10.1410">
    <property type="match status" value="1"/>
</dbReference>
<dbReference type="PANTHER" id="PTHR45696:SF10">
    <property type="entry name" value="LARGE RIBOSOMAL SUBUNIT PROTEIN P1"/>
    <property type="match status" value="1"/>
</dbReference>
<dbReference type="GO" id="GO:0030295">
    <property type="term" value="F:protein kinase activator activity"/>
    <property type="evidence" value="ECO:0007669"/>
    <property type="project" value="TreeGrafter"/>
</dbReference>
<keyword evidence="6" id="KW-1185">Reference proteome</keyword>
<feature type="compositionally biased region" description="Acidic residues" evidence="4">
    <location>
        <begin position="76"/>
        <end position="92"/>
    </location>
</feature>
<gene>
    <name evidence="5" type="ORF">SteCoe_25984</name>
</gene>
<proteinExistence type="inferred from homology"/>
<dbReference type="EMBL" id="MPUH01000717">
    <property type="protein sequence ID" value="OMJ74989.1"/>
    <property type="molecule type" value="Genomic_DNA"/>
</dbReference>
<evidence type="ECO:0000256" key="4">
    <source>
        <dbReference type="SAM" id="MobiDB-lite"/>
    </source>
</evidence>
<organism evidence="5 6">
    <name type="scientific">Stentor coeruleus</name>
    <dbReference type="NCBI Taxonomy" id="5963"/>
    <lineage>
        <taxon>Eukaryota</taxon>
        <taxon>Sar</taxon>
        <taxon>Alveolata</taxon>
        <taxon>Ciliophora</taxon>
        <taxon>Postciliodesmatophora</taxon>
        <taxon>Heterotrichea</taxon>
        <taxon>Heterotrichida</taxon>
        <taxon>Stentoridae</taxon>
        <taxon>Stentor</taxon>
    </lineage>
</organism>
<evidence type="ECO:0000256" key="3">
    <source>
        <dbReference type="ARBA" id="ARBA00023274"/>
    </source>
</evidence>